<dbReference type="PROSITE" id="PS50095">
    <property type="entry name" value="PLAT"/>
    <property type="match status" value="1"/>
</dbReference>
<reference evidence="2 3" key="1">
    <citation type="submission" date="2019-04" db="EMBL/GenBank/DDBJ databases">
        <title>Cohnella sp. nov. isolated from preserved vegetables.</title>
        <authorList>
            <person name="Lin S.-Y."/>
            <person name="Hung M.-H."/>
            <person name="Young C.-C."/>
        </authorList>
    </citation>
    <scope>NUCLEOTIDE SEQUENCE [LARGE SCALE GENOMIC DNA]</scope>
    <source>
        <strain evidence="2 3">CC-MHH1044</strain>
    </source>
</reference>
<comment type="caution">
    <text evidence="2">The sequence shown here is derived from an EMBL/GenBank/DDBJ whole genome shotgun (WGS) entry which is preliminary data.</text>
</comment>
<evidence type="ECO:0000313" key="3">
    <source>
        <dbReference type="Proteomes" id="UP000310636"/>
    </source>
</evidence>
<keyword evidence="3" id="KW-1185">Reference proteome</keyword>
<sequence>MFLWRTFHCPVGFKTANFYGAGTSAQLSMKLNGSQSSGFIKDFNGPDDDFEHGSFDVFKILSDFDLGDIKSIEITNHMNNDDNPEWFLEWAVIHDDVNDRLWTFPLRNWIGGGGMAESVTINHSKMEDSFLSQIAHYAINPYHVTRNLKQRTIKQLVHS</sequence>
<evidence type="ECO:0000259" key="1">
    <source>
        <dbReference type="PROSITE" id="PS50095"/>
    </source>
</evidence>
<dbReference type="RefSeq" id="WP_136371818.1">
    <property type="nucleotide sequence ID" value="NZ_SSOB01000029.1"/>
</dbReference>
<dbReference type="InterPro" id="IPR036392">
    <property type="entry name" value="PLAT/LH2_dom_sf"/>
</dbReference>
<dbReference type="Pfam" id="PF01477">
    <property type="entry name" value="PLAT"/>
    <property type="match status" value="1"/>
</dbReference>
<protein>
    <recommendedName>
        <fullName evidence="1">PLAT domain-containing protein</fullName>
    </recommendedName>
</protein>
<gene>
    <name evidence="2" type="ORF">E6C55_21190</name>
</gene>
<dbReference type="SUPFAM" id="SSF49723">
    <property type="entry name" value="Lipase/lipooxygenase domain (PLAT/LH2 domain)"/>
    <property type="match status" value="1"/>
</dbReference>
<dbReference type="AlphaFoldDB" id="A0A4S4BM23"/>
<proteinExistence type="predicted"/>
<name>A0A4S4BM23_9BACL</name>
<evidence type="ECO:0000313" key="2">
    <source>
        <dbReference type="EMBL" id="THF75770.1"/>
    </source>
</evidence>
<dbReference type="Proteomes" id="UP000310636">
    <property type="component" value="Unassembled WGS sequence"/>
</dbReference>
<organism evidence="2 3">
    <name type="scientific">Cohnella fermenti</name>
    <dbReference type="NCBI Taxonomy" id="2565925"/>
    <lineage>
        <taxon>Bacteria</taxon>
        <taxon>Bacillati</taxon>
        <taxon>Bacillota</taxon>
        <taxon>Bacilli</taxon>
        <taxon>Bacillales</taxon>
        <taxon>Paenibacillaceae</taxon>
        <taxon>Cohnella</taxon>
    </lineage>
</organism>
<dbReference type="InterPro" id="IPR001024">
    <property type="entry name" value="PLAT/LH2_dom"/>
</dbReference>
<accession>A0A4S4BM23</accession>
<dbReference type="EMBL" id="SSOB01000029">
    <property type="protein sequence ID" value="THF75770.1"/>
    <property type="molecule type" value="Genomic_DNA"/>
</dbReference>
<feature type="domain" description="PLAT" evidence="1">
    <location>
        <begin position="7"/>
        <end position="124"/>
    </location>
</feature>
<dbReference type="Gene3D" id="2.40.180.10">
    <property type="entry name" value="Catalase core domain"/>
    <property type="match status" value="1"/>
</dbReference>